<dbReference type="InterPro" id="IPR029060">
    <property type="entry name" value="PIN-like_dom_sf"/>
</dbReference>
<evidence type="ECO:0000313" key="1">
    <source>
        <dbReference type="EMBL" id="SFD07368.1"/>
    </source>
</evidence>
<keyword evidence="2" id="KW-1185">Reference proteome</keyword>
<dbReference type="EMBL" id="FOLQ01000003">
    <property type="protein sequence ID" value="SFD07368.1"/>
    <property type="molecule type" value="Genomic_DNA"/>
</dbReference>
<evidence type="ECO:0000313" key="2">
    <source>
        <dbReference type="Proteomes" id="UP000198598"/>
    </source>
</evidence>
<reference evidence="1 2" key="1">
    <citation type="submission" date="2016-10" db="EMBL/GenBank/DDBJ databases">
        <authorList>
            <person name="de Groot N.N."/>
        </authorList>
    </citation>
    <scope>NUCLEOTIDE SEQUENCE [LARGE SCALE GENOMIC DNA]</scope>
    <source>
        <strain evidence="1 2">DSM 26130</strain>
    </source>
</reference>
<gene>
    <name evidence="1" type="ORF">SAMN05216167_103209</name>
</gene>
<evidence type="ECO:0008006" key="3">
    <source>
        <dbReference type="Google" id="ProtNLM"/>
    </source>
</evidence>
<accession>A0A1I1PI66</accession>
<dbReference type="Proteomes" id="UP000198598">
    <property type="component" value="Unassembled WGS sequence"/>
</dbReference>
<name>A0A1I1PI66_9BACT</name>
<dbReference type="STRING" id="662367.SAMN05216167_103209"/>
<sequence>MRLLIDTQIILWFLEGSKQLPEKLYNLISDPNNEIYVSRVSYSK</sequence>
<dbReference type="SUPFAM" id="SSF88723">
    <property type="entry name" value="PIN domain-like"/>
    <property type="match status" value="1"/>
</dbReference>
<organism evidence="1 2">
    <name type="scientific">Spirosoma endophyticum</name>
    <dbReference type="NCBI Taxonomy" id="662367"/>
    <lineage>
        <taxon>Bacteria</taxon>
        <taxon>Pseudomonadati</taxon>
        <taxon>Bacteroidota</taxon>
        <taxon>Cytophagia</taxon>
        <taxon>Cytophagales</taxon>
        <taxon>Cytophagaceae</taxon>
        <taxon>Spirosoma</taxon>
    </lineage>
</organism>
<protein>
    <recommendedName>
        <fullName evidence="3">PIN domain-containing protein</fullName>
    </recommendedName>
</protein>
<proteinExistence type="predicted"/>
<dbReference type="AlphaFoldDB" id="A0A1I1PI66"/>